<reference evidence="1" key="1">
    <citation type="submission" date="2014-09" db="EMBL/GenBank/DDBJ databases">
        <authorList>
            <person name="Probst J Alexander"/>
        </authorList>
    </citation>
    <scope>NUCLEOTIDE SEQUENCE</scope>
</reference>
<dbReference type="Gene3D" id="1.10.10.580">
    <property type="entry name" value="Structural maintenance of chromosome 1. Chain E"/>
    <property type="match status" value="1"/>
</dbReference>
<proteinExistence type="predicted"/>
<accession>A0A098E8B1</accession>
<dbReference type="PANTHER" id="PTHR33969:SF2">
    <property type="entry name" value="SEGREGATION AND CONDENSATION PROTEIN A"/>
    <property type="match status" value="1"/>
</dbReference>
<dbReference type="Pfam" id="PF02616">
    <property type="entry name" value="SMC_ScpA"/>
    <property type="match status" value="1"/>
</dbReference>
<dbReference type="InterPro" id="IPR023093">
    <property type="entry name" value="ScpA-like_C"/>
</dbReference>
<protein>
    <submittedName>
        <fullName evidence="1">Putative chromosome segregation and condensation protein ScpA</fullName>
    </submittedName>
</protein>
<sequence length="245" mass="28612">MPELESRYEDIKEGEFWKDTLYEILSTMDPWNVDIVKLAKEYSAKIENLKDLNFKIPANALIVCAVLLRMKADLLMAEENKEEDYADMNTDEDTSYDSEHESRDKLNLGDLSLIPKRVLKRKISADELMNAINEVLKTEKSEVNERKDKKKTIERQTIEITPSADIRKSIDEIYKEIINFLNNNENINKNGKNNDENFVKFSQISDKEKFVRNFISLLFLSDEGKILLKQDELYGEIFILRGKNT</sequence>
<dbReference type="Gene3D" id="6.10.250.2410">
    <property type="match status" value="1"/>
</dbReference>
<name>A0A098E8B1_9ZZZZ</name>
<gene>
    <name evidence="1" type="ORF">MSIBF_A2080002</name>
</gene>
<dbReference type="PANTHER" id="PTHR33969">
    <property type="entry name" value="SEGREGATION AND CONDENSATION PROTEIN A"/>
    <property type="match status" value="1"/>
</dbReference>
<organism evidence="1">
    <name type="scientific">groundwater metagenome</name>
    <dbReference type="NCBI Taxonomy" id="717931"/>
    <lineage>
        <taxon>unclassified sequences</taxon>
        <taxon>metagenomes</taxon>
        <taxon>ecological metagenomes</taxon>
    </lineage>
</organism>
<dbReference type="AlphaFoldDB" id="A0A098E8B1"/>
<dbReference type="EMBL" id="CCXY01000122">
    <property type="protein sequence ID" value="CEG12253.1"/>
    <property type="molecule type" value="Genomic_DNA"/>
</dbReference>
<evidence type="ECO:0000313" key="1">
    <source>
        <dbReference type="EMBL" id="CEG12253.1"/>
    </source>
</evidence>
<dbReference type="InterPro" id="IPR003768">
    <property type="entry name" value="ScpA"/>
</dbReference>